<comment type="caution">
    <text evidence="2">The sequence shown here is derived from an EMBL/GenBank/DDBJ whole genome shotgun (WGS) entry which is preliminary data.</text>
</comment>
<accession>A0A6B3SI08</accession>
<evidence type="ECO:0000256" key="1">
    <source>
        <dbReference type="SAM" id="Phobius"/>
    </source>
</evidence>
<reference evidence="2 3" key="1">
    <citation type="submission" date="2020-02" db="EMBL/GenBank/DDBJ databases">
        <authorList>
            <person name="Kim M.K."/>
        </authorList>
    </citation>
    <scope>NUCLEOTIDE SEQUENCE [LARGE SCALE GENOMIC DNA]</scope>
    <source>
        <strain evidence="2 3">17J57-3</strain>
    </source>
</reference>
<evidence type="ECO:0000313" key="3">
    <source>
        <dbReference type="Proteomes" id="UP000482155"/>
    </source>
</evidence>
<feature type="transmembrane region" description="Helical" evidence="1">
    <location>
        <begin position="20"/>
        <end position="37"/>
    </location>
</feature>
<keyword evidence="1" id="KW-0472">Membrane</keyword>
<sequence>MLSRIPYQGRRERGITMIEVLVTIVILAFGMLGLAGLQNKVNIGMLEAYQRGQAVILLNDMAERIKAMPMIPCRNVKALGSTTRCDQFSTTVNASYTSAVAVVRDYATGSALGTGDSPASDCSTLTNQAQRDKCEWSKALQGAGETTGGANAQKVGAMNGARGCITEISAPNGTNGACTAGVYQITVSWQGMHATQAPSLTCGSGQYGAENMRRSIATRVSIPVPNC</sequence>
<dbReference type="EMBL" id="JAAIVB010000012">
    <property type="protein sequence ID" value="NEX60290.1"/>
    <property type="molecule type" value="Genomic_DNA"/>
</dbReference>
<evidence type="ECO:0000313" key="2">
    <source>
        <dbReference type="EMBL" id="NEX60290.1"/>
    </source>
</evidence>
<protein>
    <submittedName>
        <fullName evidence="2">Type IV pilus modification protein PilV</fullName>
    </submittedName>
</protein>
<organism evidence="2 3">
    <name type="scientific">Noviherbaspirillum galbum</name>
    <dbReference type="NCBI Taxonomy" id="2709383"/>
    <lineage>
        <taxon>Bacteria</taxon>
        <taxon>Pseudomonadati</taxon>
        <taxon>Pseudomonadota</taxon>
        <taxon>Betaproteobacteria</taxon>
        <taxon>Burkholderiales</taxon>
        <taxon>Oxalobacteraceae</taxon>
        <taxon>Noviherbaspirillum</taxon>
    </lineage>
</organism>
<dbReference type="Proteomes" id="UP000482155">
    <property type="component" value="Unassembled WGS sequence"/>
</dbReference>
<keyword evidence="3" id="KW-1185">Reference proteome</keyword>
<keyword evidence="1" id="KW-1133">Transmembrane helix</keyword>
<proteinExistence type="predicted"/>
<name>A0A6B3SI08_9BURK</name>
<dbReference type="Pfam" id="PF07963">
    <property type="entry name" value="N_methyl"/>
    <property type="match status" value="1"/>
</dbReference>
<dbReference type="AlphaFoldDB" id="A0A6B3SI08"/>
<keyword evidence="1" id="KW-0812">Transmembrane</keyword>
<gene>
    <name evidence="2" type="ORF">G3574_04290</name>
</gene>
<dbReference type="RefSeq" id="WP_163960789.1">
    <property type="nucleotide sequence ID" value="NZ_JAAIVB010000012.1"/>
</dbReference>
<dbReference type="InterPro" id="IPR012902">
    <property type="entry name" value="N_methyl_site"/>
</dbReference>